<evidence type="ECO:0000256" key="5">
    <source>
        <dbReference type="SAM" id="MobiDB-lite"/>
    </source>
</evidence>
<dbReference type="Proteomes" id="UP000247233">
    <property type="component" value="Unassembled WGS sequence"/>
</dbReference>
<dbReference type="STRING" id="1448321.A0A317WEW1"/>
<dbReference type="InterPro" id="IPR000537">
    <property type="entry name" value="UbiA_prenyltransferase"/>
</dbReference>
<keyword evidence="7" id="KW-1185">Reference proteome</keyword>
<dbReference type="GO" id="GO:0016020">
    <property type="term" value="C:membrane"/>
    <property type="evidence" value="ECO:0007669"/>
    <property type="project" value="UniProtKB-SubCell"/>
</dbReference>
<keyword evidence="4" id="KW-0472">Membrane</keyword>
<dbReference type="VEuPathDB" id="FungiDB:BO70DRAFT_424246"/>
<name>A0A317WEW1_9EURO</name>
<dbReference type="PANTHER" id="PTHR42723:SF1">
    <property type="entry name" value="CHLOROPHYLL SYNTHASE, CHLOROPLASTIC"/>
    <property type="match status" value="1"/>
</dbReference>
<comment type="caution">
    <text evidence="6">The sequence shown here is derived from an EMBL/GenBank/DDBJ whole genome shotgun (WGS) entry which is preliminary data.</text>
</comment>
<dbReference type="GeneID" id="37069851"/>
<feature type="region of interest" description="Disordered" evidence="5">
    <location>
        <begin position="1"/>
        <end position="20"/>
    </location>
</feature>
<proteinExistence type="predicted"/>
<reference evidence="6 7" key="1">
    <citation type="submission" date="2016-12" db="EMBL/GenBank/DDBJ databases">
        <title>The genomes of Aspergillus section Nigri reveals drivers in fungal speciation.</title>
        <authorList>
            <consortium name="DOE Joint Genome Institute"/>
            <person name="Vesth T.C."/>
            <person name="Nybo J."/>
            <person name="Theobald S."/>
            <person name="Brandl J."/>
            <person name="Frisvad J.C."/>
            <person name="Nielsen K.F."/>
            <person name="Lyhne E.K."/>
            <person name="Kogle M.E."/>
            <person name="Kuo A."/>
            <person name="Riley R."/>
            <person name="Clum A."/>
            <person name="Nolan M."/>
            <person name="Lipzen A."/>
            <person name="Salamov A."/>
            <person name="Henrissat B."/>
            <person name="Wiebenga A."/>
            <person name="De Vries R.P."/>
            <person name="Grigoriev I.V."/>
            <person name="Mortensen U.H."/>
            <person name="Andersen M.R."/>
            <person name="Baker S.E."/>
        </authorList>
    </citation>
    <scope>NUCLEOTIDE SEQUENCE [LARGE SCALE GENOMIC DNA]</scope>
    <source>
        <strain evidence="6 7">CBS 117.55</strain>
    </source>
</reference>
<feature type="region of interest" description="Disordered" evidence="5">
    <location>
        <begin position="32"/>
        <end position="51"/>
    </location>
</feature>
<accession>A0A317WEW1</accession>
<evidence type="ECO:0000256" key="4">
    <source>
        <dbReference type="ARBA" id="ARBA00023136"/>
    </source>
</evidence>
<keyword evidence="3" id="KW-1133">Transmembrane helix</keyword>
<organism evidence="6 7">
    <name type="scientific">Aspergillus heteromorphus CBS 117.55</name>
    <dbReference type="NCBI Taxonomy" id="1448321"/>
    <lineage>
        <taxon>Eukaryota</taxon>
        <taxon>Fungi</taxon>
        <taxon>Dikarya</taxon>
        <taxon>Ascomycota</taxon>
        <taxon>Pezizomycotina</taxon>
        <taxon>Eurotiomycetes</taxon>
        <taxon>Eurotiomycetidae</taxon>
        <taxon>Eurotiales</taxon>
        <taxon>Aspergillaceae</taxon>
        <taxon>Aspergillus</taxon>
        <taxon>Aspergillus subgen. Circumdati</taxon>
    </lineage>
</organism>
<sequence>MTLSKSPPTPPPPPTLTLTTLPPLIWHFTESNFPTPNPRPHPHPHPPPPPRPPTILFNWATVLIFDLSNQRLPESIQEDHLNKPWRPLPSNRITATQTRRLLLGAIPAVLALNYHLGVWQETALIMLITWLYNDLRAGDEIIRDAVIAVAYGLFNVASLRIACFDGSGGRGSGSRGSTTLPSMTMTTMEDIHPTPTGYIWSALISGVILTTMQIQDLKDQAGDRSRGRRTLPIVLGERCSRALVAGFVGVWSVACVWFWSGGWHREISGWL</sequence>
<evidence type="ECO:0000256" key="2">
    <source>
        <dbReference type="ARBA" id="ARBA00022692"/>
    </source>
</evidence>
<dbReference type="Pfam" id="PF01040">
    <property type="entry name" value="UbiA"/>
    <property type="match status" value="1"/>
</dbReference>
<feature type="compositionally biased region" description="Pro residues" evidence="5">
    <location>
        <begin position="35"/>
        <end position="51"/>
    </location>
</feature>
<dbReference type="OrthoDB" id="434972at2759"/>
<dbReference type="InterPro" id="IPR050475">
    <property type="entry name" value="Prenyltransferase_related"/>
</dbReference>
<dbReference type="CDD" id="cd13965">
    <property type="entry name" value="PT_UbiA_3"/>
    <property type="match status" value="1"/>
</dbReference>
<dbReference type="PANTHER" id="PTHR42723">
    <property type="entry name" value="CHLOROPHYLL SYNTHASE"/>
    <property type="match status" value="1"/>
</dbReference>
<comment type="subcellular location">
    <subcellularLocation>
        <location evidence="1">Membrane</location>
        <topology evidence="1">Multi-pass membrane protein</topology>
    </subcellularLocation>
</comment>
<evidence type="ECO:0000313" key="7">
    <source>
        <dbReference type="Proteomes" id="UP000247233"/>
    </source>
</evidence>
<dbReference type="RefSeq" id="XP_025400316.1">
    <property type="nucleotide sequence ID" value="XM_025547614.1"/>
</dbReference>
<gene>
    <name evidence="6" type="ORF">BO70DRAFT_424246</name>
</gene>
<evidence type="ECO:0000256" key="1">
    <source>
        <dbReference type="ARBA" id="ARBA00004141"/>
    </source>
</evidence>
<evidence type="ECO:0000256" key="3">
    <source>
        <dbReference type="ARBA" id="ARBA00022989"/>
    </source>
</evidence>
<evidence type="ECO:0000313" key="6">
    <source>
        <dbReference type="EMBL" id="PWY84974.1"/>
    </source>
</evidence>
<keyword evidence="2" id="KW-0812">Transmembrane</keyword>
<evidence type="ECO:0008006" key="8">
    <source>
        <dbReference type="Google" id="ProtNLM"/>
    </source>
</evidence>
<dbReference type="EMBL" id="MSFL01000009">
    <property type="protein sequence ID" value="PWY84974.1"/>
    <property type="molecule type" value="Genomic_DNA"/>
</dbReference>
<dbReference type="GO" id="GO:0016765">
    <property type="term" value="F:transferase activity, transferring alkyl or aryl (other than methyl) groups"/>
    <property type="evidence" value="ECO:0007669"/>
    <property type="project" value="InterPro"/>
</dbReference>
<protein>
    <recommendedName>
        <fullName evidence="8">UbiA prenyltransferase</fullName>
    </recommendedName>
</protein>
<dbReference type="AlphaFoldDB" id="A0A317WEW1"/>